<dbReference type="Proteomes" id="UP000811609">
    <property type="component" value="Chromosome 10"/>
</dbReference>
<keyword evidence="2" id="KW-1185">Reference proteome</keyword>
<protein>
    <submittedName>
        <fullName evidence="1">Uncharacterized protein</fullName>
    </submittedName>
</protein>
<reference evidence="1" key="1">
    <citation type="submission" date="2020-12" db="EMBL/GenBank/DDBJ databases">
        <title>WGS assembly of Carya illinoinensis cv. Pawnee.</title>
        <authorList>
            <person name="Platts A."/>
            <person name="Shu S."/>
            <person name="Wright S."/>
            <person name="Barry K."/>
            <person name="Edger P."/>
            <person name="Pires J.C."/>
            <person name="Schmutz J."/>
        </authorList>
    </citation>
    <scope>NUCLEOTIDE SEQUENCE</scope>
    <source>
        <tissue evidence="1">Leaf</tissue>
    </source>
</reference>
<dbReference type="EMBL" id="CM031818">
    <property type="protein sequence ID" value="KAG6640278.1"/>
    <property type="molecule type" value="Genomic_DNA"/>
</dbReference>
<accession>A0A8T1PE00</accession>
<proteinExistence type="predicted"/>
<evidence type="ECO:0000313" key="1">
    <source>
        <dbReference type="EMBL" id="KAG6640278.1"/>
    </source>
</evidence>
<evidence type="ECO:0000313" key="2">
    <source>
        <dbReference type="Proteomes" id="UP000811609"/>
    </source>
</evidence>
<comment type="caution">
    <text evidence="1">The sequence shown here is derived from an EMBL/GenBank/DDBJ whole genome shotgun (WGS) entry which is preliminary data.</text>
</comment>
<sequence>MGISYVDAHSPLIRTLRRSLVALFAANFAEDRDEDISLIPSCSLRKNIKMYKRSPLPFVDRENSGVKINDSPATTIYILLTAMPLASRSPATTHYLTFISVHSTCSS</sequence>
<name>A0A8T1PE00_CARIL</name>
<organism evidence="1 2">
    <name type="scientific">Carya illinoinensis</name>
    <name type="common">Pecan</name>
    <dbReference type="NCBI Taxonomy" id="32201"/>
    <lineage>
        <taxon>Eukaryota</taxon>
        <taxon>Viridiplantae</taxon>
        <taxon>Streptophyta</taxon>
        <taxon>Embryophyta</taxon>
        <taxon>Tracheophyta</taxon>
        <taxon>Spermatophyta</taxon>
        <taxon>Magnoliopsida</taxon>
        <taxon>eudicotyledons</taxon>
        <taxon>Gunneridae</taxon>
        <taxon>Pentapetalae</taxon>
        <taxon>rosids</taxon>
        <taxon>fabids</taxon>
        <taxon>Fagales</taxon>
        <taxon>Juglandaceae</taxon>
        <taxon>Carya</taxon>
    </lineage>
</organism>
<gene>
    <name evidence="1" type="ORF">CIPAW_10G162100</name>
</gene>
<dbReference type="AlphaFoldDB" id="A0A8T1PE00"/>